<comment type="caution">
    <text evidence="1">The sequence shown here is derived from an EMBL/GenBank/DDBJ whole genome shotgun (WGS) entry which is preliminary data.</text>
</comment>
<name>A0AAV4SYA4_CAEEX</name>
<reference evidence="1 2" key="1">
    <citation type="submission" date="2021-06" db="EMBL/GenBank/DDBJ databases">
        <title>Caerostris extrusa draft genome.</title>
        <authorList>
            <person name="Kono N."/>
            <person name="Arakawa K."/>
        </authorList>
    </citation>
    <scope>NUCLEOTIDE SEQUENCE [LARGE SCALE GENOMIC DNA]</scope>
</reference>
<proteinExistence type="predicted"/>
<gene>
    <name evidence="1" type="ORF">CEXT_738591</name>
</gene>
<evidence type="ECO:0000313" key="1">
    <source>
        <dbReference type="EMBL" id="GIY36573.1"/>
    </source>
</evidence>
<organism evidence="1 2">
    <name type="scientific">Caerostris extrusa</name>
    <name type="common">Bark spider</name>
    <name type="synonym">Caerostris bankana</name>
    <dbReference type="NCBI Taxonomy" id="172846"/>
    <lineage>
        <taxon>Eukaryota</taxon>
        <taxon>Metazoa</taxon>
        <taxon>Ecdysozoa</taxon>
        <taxon>Arthropoda</taxon>
        <taxon>Chelicerata</taxon>
        <taxon>Arachnida</taxon>
        <taxon>Araneae</taxon>
        <taxon>Araneomorphae</taxon>
        <taxon>Entelegynae</taxon>
        <taxon>Araneoidea</taxon>
        <taxon>Araneidae</taxon>
        <taxon>Caerostris</taxon>
    </lineage>
</organism>
<protein>
    <submittedName>
        <fullName evidence="1">Uncharacterized protein</fullName>
    </submittedName>
</protein>
<keyword evidence="2" id="KW-1185">Reference proteome</keyword>
<dbReference type="Proteomes" id="UP001054945">
    <property type="component" value="Unassembled WGS sequence"/>
</dbReference>
<dbReference type="EMBL" id="BPLR01010063">
    <property type="protein sequence ID" value="GIY36573.1"/>
    <property type="molecule type" value="Genomic_DNA"/>
</dbReference>
<evidence type="ECO:0000313" key="2">
    <source>
        <dbReference type="Proteomes" id="UP001054945"/>
    </source>
</evidence>
<accession>A0AAV4SYA4</accession>
<sequence>MAVDEFYPRTCSTQEKTNCCPRKLSIPIRKRTNTPSVDFYESICSPTPKESVSLIGSLSPPLSSPIPEMHKKRFSKDSVLIKWPQTTFILALARRQTVAIANSQFLSGKGKNTPSVVDFYESICSSDPEESVSLIGSISSSLSSPSDEV</sequence>
<dbReference type="AlphaFoldDB" id="A0AAV4SYA4"/>